<evidence type="ECO:0008006" key="4">
    <source>
        <dbReference type="Google" id="ProtNLM"/>
    </source>
</evidence>
<dbReference type="AlphaFoldDB" id="A0A3N1CSU9"/>
<dbReference type="SUPFAM" id="SSF51445">
    <property type="entry name" value="(Trans)glycosidases"/>
    <property type="match status" value="1"/>
</dbReference>
<dbReference type="Gene3D" id="3.20.20.80">
    <property type="entry name" value="Glycosidases"/>
    <property type="match status" value="1"/>
</dbReference>
<gene>
    <name evidence="2" type="ORF">EDD29_1919</name>
</gene>
<dbReference type="Proteomes" id="UP000272400">
    <property type="component" value="Unassembled WGS sequence"/>
</dbReference>
<reference evidence="2 3" key="1">
    <citation type="submission" date="2018-11" db="EMBL/GenBank/DDBJ databases">
        <title>Sequencing the genomes of 1000 actinobacteria strains.</title>
        <authorList>
            <person name="Klenk H.-P."/>
        </authorList>
    </citation>
    <scope>NUCLEOTIDE SEQUENCE [LARGE SCALE GENOMIC DNA]</scope>
    <source>
        <strain evidence="2 3">DSM 44254</strain>
    </source>
</reference>
<evidence type="ECO:0000313" key="2">
    <source>
        <dbReference type="EMBL" id="ROO84396.1"/>
    </source>
</evidence>
<name>A0A3N1CSU9_9ACTN</name>
<feature type="region of interest" description="Disordered" evidence="1">
    <location>
        <begin position="327"/>
        <end position="366"/>
    </location>
</feature>
<feature type="compositionally biased region" description="Pro residues" evidence="1">
    <location>
        <begin position="336"/>
        <end position="348"/>
    </location>
</feature>
<organism evidence="2 3">
    <name type="scientific">Actinocorallia herbida</name>
    <dbReference type="NCBI Taxonomy" id="58109"/>
    <lineage>
        <taxon>Bacteria</taxon>
        <taxon>Bacillati</taxon>
        <taxon>Actinomycetota</taxon>
        <taxon>Actinomycetes</taxon>
        <taxon>Streptosporangiales</taxon>
        <taxon>Thermomonosporaceae</taxon>
        <taxon>Actinocorallia</taxon>
    </lineage>
</organism>
<evidence type="ECO:0000313" key="3">
    <source>
        <dbReference type="Proteomes" id="UP000272400"/>
    </source>
</evidence>
<keyword evidence="3" id="KW-1185">Reference proteome</keyword>
<proteinExistence type="predicted"/>
<comment type="caution">
    <text evidence="2">The sequence shown here is derived from an EMBL/GenBank/DDBJ whole genome shotgun (WGS) entry which is preliminary data.</text>
</comment>
<dbReference type="InterPro" id="IPR017853">
    <property type="entry name" value="GH"/>
</dbReference>
<dbReference type="RefSeq" id="WP_123664024.1">
    <property type="nucleotide sequence ID" value="NZ_RJKE01000001.1"/>
</dbReference>
<dbReference type="OrthoDB" id="525131at2"/>
<accession>A0A3N1CSU9</accession>
<evidence type="ECO:0000256" key="1">
    <source>
        <dbReference type="SAM" id="MobiDB-lite"/>
    </source>
</evidence>
<protein>
    <recommendedName>
        <fullName evidence="4">Arabinogalactan endo-beta-1,4-galactanase</fullName>
    </recommendedName>
</protein>
<sequence>MRFGIYPGGRAGTVCARPQDPAAIGPLVEDLAGDRPFAVREYVHFFGAGPVPEAARALGAEHDLVRLTMPDAWYREGGRELDLVVSYLPPAADVAGWLAFLDAVIDRYGHLARCLQVTLEPNFPIPHIDGSSPGVLEALTRGVPHARAALDRGGLHDVRVGFSVAEPAEWLGGDDAFWAHLAGLPARAFADHVDYVGLGLYPDAFSPVAPRGEPGDVASLTEHALRHLRGHSLARAGIPDTTPIHVAENGSPSGAPRTEQAQHDALADMLAAVLALAGPLNITRYELFSLRDADSSSDQPTGTLGLVTDTYRPKPAYDLYRTTVRAHTTPTARPSAPTPPPPHDPPARAPSAGTCPTKRPPWSGGAMRSGAICEPCKALGLLEPRCGESPQARFCGGRVTAT</sequence>
<dbReference type="EMBL" id="RJKE01000001">
    <property type="protein sequence ID" value="ROO84396.1"/>
    <property type="molecule type" value="Genomic_DNA"/>
</dbReference>
<feature type="region of interest" description="Disordered" evidence="1">
    <location>
        <begin position="236"/>
        <end position="261"/>
    </location>
</feature>